<reference evidence="2 3" key="1">
    <citation type="journal article" date="2007" name="Nature">
        <title>Evolution of genes and genomes on the Drosophila phylogeny.</title>
        <authorList>
            <consortium name="Drosophila 12 Genomes Consortium"/>
            <person name="Clark A.G."/>
            <person name="Eisen M.B."/>
            <person name="Smith D.R."/>
            <person name="Bergman C.M."/>
            <person name="Oliver B."/>
            <person name="Markow T.A."/>
            <person name="Kaufman T.C."/>
            <person name="Kellis M."/>
            <person name="Gelbart W."/>
            <person name="Iyer V.N."/>
            <person name="Pollard D.A."/>
            <person name="Sackton T.B."/>
            <person name="Larracuente A.M."/>
            <person name="Singh N.D."/>
            <person name="Abad J.P."/>
            <person name="Abt D.N."/>
            <person name="Adryan B."/>
            <person name="Aguade M."/>
            <person name="Akashi H."/>
            <person name="Anderson W.W."/>
            <person name="Aquadro C.F."/>
            <person name="Ardell D.H."/>
            <person name="Arguello R."/>
            <person name="Artieri C.G."/>
            <person name="Barbash D.A."/>
            <person name="Barker D."/>
            <person name="Barsanti P."/>
            <person name="Batterham P."/>
            <person name="Batzoglou S."/>
            <person name="Begun D."/>
            <person name="Bhutkar A."/>
            <person name="Blanco E."/>
            <person name="Bosak S.A."/>
            <person name="Bradley R.K."/>
            <person name="Brand A.D."/>
            <person name="Brent M.R."/>
            <person name="Brooks A.N."/>
            <person name="Brown R.H."/>
            <person name="Butlin R.K."/>
            <person name="Caggese C."/>
            <person name="Calvi B.R."/>
            <person name="Bernardo de Carvalho A."/>
            <person name="Caspi A."/>
            <person name="Castrezana S."/>
            <person name="Celniker S.E."/>
            <person name="Chang J.L."/>
            <person name="Chapple C."/>
            <person name="Chatterji S."/>
            <person name="Chinwalla A."/>
            <person name="Civetta A."/>
            <person name="Clifton S.W."/>
            <person name="Comeron J.M."/>
            <person name="Costello J.C."/>
            <person name="Coyne J.A."/>
            <person name="Daub J."/>
            <person name="David R.G."/>
            <person name="Delcher A.L."/>
            <person name="Delehaunty K."/>
            <person name="Do C.B."/>
            <person name="Ebling H."/>
            <person name="Edwards K."/>
            <person name="Eickbush T."/>
            <person name="Evans J.D."/>
            <person name="Filipski A."/>
            <person name="Findeiss S."/>
            <person name="Freyhult E."/>
            <person name="Fulton L."/>
            <person name="Fulton R."/>
            <person name="Garcia A.C."/>
            <person name="Gardiner A."/>
            <person name="Garfield D.A."/>
            <person name="Garvin B.E."/>
            <person name="Gibson G."/>
            <person name="Gilbert D."/>
            <person name="Gnerre S."/>
            <person name="Godfrey J."/>
            <person name="Good R."/>
            <person name="Gotea V."/>
            <person name="Gravely B."/>
            <person name="Greenberg A.J."/>
            <person name="Griffiths-Jones S."/>
            <person name="Gross S."/>
            <person name="Guigo R."/>
            <person name="Gustafson E.A."/>
            <person name="Haerty W."/>
            <person name="Hahn M.W."/>
            <person name="Halligan D.L."/>
            <person name="Halpern A.L."/>
            <person name="Halter G.M."/>
            <person name="Han M.V."/>
            <person name="Heger A."/>
            <person name="Hillier L."/>
            <person name="Hinrichs A.S."/>
            <person name="Holmes I."/>
            <person name="Hoskins R.A."/>
            <person name="Hubisz M.J."/>
            <person name="Hultmark D."/>
            <person name="Huntley M.A."/>
            <person name="Jaffe D.B."/>
            <person name="Jagadeeshan S."/>
            <person name="Jeck W.R."/>
            <person name="Johnson J."/>
            <person name="Jones C.D."/>
            <person name="Jordan W.C."/>
            <person name="Karpen G.H."/>
            <person name="Kataoka E."/>
            <person name="Keightley P.D."/>
            <person name="Kheradpour P."/>
            <person name="Kirkness E.F."/>
            <person name="Koerich L.B."/>
            <person name="Kristiansen K."/>
            <person name="Kudrna D."/>
            <person name="Kulathinal R.J."/>
            <person name="Kumar S."/>
            <person name="Kwok R."/>
            <person name="Lander E."/>
            <person name="Langley C.H."/>
            <person name="Lapoint R."/>
            <person name="Lazzaro B.P."/>
            <person name="Lee S.J."/>
            <person name="Levesque L."/>
            <person name="Li R."/>
            <person name="Lin C.F."/>
            <person name="Lin M.F."/>
            <person name="Lindblad-Toh K."/>
            <person name="Llopart A."/>
            <person name="Long M."/>
            <person name="Low L."/>
            <person name="Lozovsky E."/>
            <person name="Lu J."/>
            <person name="Luo M."/>
            <person name="Machado C.A."/>
            <person name="Makalowski W."/>
            <person name="Marzo M."/>
            <person name="Matsuda M."/>
            <person name="Matzkin L."/>
            <person name="McAllister B."/>
            <person name="McBride C.S."/>
            <person name="McKernan B."/>
            <person name="McKernan K."/>
            <person name="Mendez-Lago M."/>
            <person name="Minx P."/>
            <person name="Mollenhauer M.U."/>
            <person name="Montooth K."/>
            <person name="Mount S.M."/>
            <person name="Mu X."/>
            <person name="Myers E."/>
            <person name="Negre B."/>
            <person name="Newfeld S."/>
            <person name="Nielsen R."/>
            <person name="Noor M.A."/>
            <person name="O'Grady P."/>
            <person name="Pachter L."/>
            <person name="Papaceit M."/>
            <person name="Parisi M.J."/>
            <person name="Parisi M."/>
            <person name="Parts L."/>
            <person name="Pedersen J.S."/>
            <person name="Pesole G."/>
            <person name="Phillippy A.M."/>
            <person name="Ponting C.P."/>
            <person name="Pop M."/>
            <person name="Porcelli D."/>
            <person name="Powell J.R."/>
            <person name="Prohaska S."/>
            <person name="Pruitt K."/>
            <person name="Puig M."/>
            <person name="Quesneville H."/>
            <person name="Ram K.R."/>
            <person name="Rand D."/>
            <person name="Rasmussen M.D."/>
            <person name="Reed L.K."/>
            <person name="Reenan R."/>
            <person name="Reily A."/>
            <person name="Remington K.A."/>
            <person name="Rieger T.T."/>
            <person name="Ritchie M.G."/>
            <person name="Robin C."/>
            <person name="Rogers Y.H."/>
            <person name="Rohde C."/>
            <person name="Rozas J."/>
            <person name="Rubenfield M.J."/>
            <person name="Ruiz A."/>
            <person name="Russo S."/>
            <person name="Salzberg S.L."/>
            <person name="Sanchez-Gracia A."/>
            <person name="Saranga D.J."/>
            <person name="Sato H."/>
            <person name="Schaeffer S.W."/>
            <person name="Schatz M.C."/>
            <person name="Schlenke T."/>
            <person name="Schwartz R."/>
            <person name="Segarra C."/>
            <person name="Singh R.S."/>
            <person name="Sirot L."/>
            <person name="Sirota M."/>
            <person name="Sisneros N.B."/>
            <person name="Smith C.D."/>
            <person name="Smith T.F."/>
            <person name="Spieth J."/>
            <person name="Stage D.E."/>
            <person name="Stark A."/>
            <person name="Stephan W."/>
            <person name="Strausberg R.L."/>
            <person name="Strempel S."/>
            <person name="Sturgill D."/>
            <person name="Sutton G."/>
            <person name="Sutton G.G."/>
            <person name="Tao W."/>
            <person name="Teichmann S."/>
            <person name="Tobari Y.N."/>
            <person name="Tomimura Y."/>
            <person name="Tsolas J.M."/>
            <person name="Valente V.L."/>
            <person name="Venter E."/>
            <person name="Venter J.C."/>
            <person name="Vicario S."/>
            <person name="Vieira F.G."/>
            <person name="Vilella A.J."/>
            <person name="Villasante A."/>
            <person name="Walenz B."/>
            <person name="Wang J."/>
            <person name="Wasserman M."/>
            <person name="Watts T."/>
            <person name="Wilson D."/>
            <person name="Wilson R.K."/>
            <person name="Wing R.A."/>
            <person name="Wolfner M.F."/>
            <person name="Wong A."/>
            <person name="Wong G.K."/>
            <person name="Wu C.I."/>
            <person name="Wu G."/>
            <person name="Yamamoto D."/>
            <person name="Yang H.P."/>
            <person name="Yang S.P."/>
            <person name="Yorke J.A."/>
            <person name="Yoshida K."/>
            <person name="Zdobnov E."/>
            <person name="Zhang P."/>
            <person name="Zhang Y."/>
            <person name="Zimin A.V."/>
            <person name="Baldwin J."/>
            <person name="Abdouelleil A."/>
            <person name="Abdulkadir J."/>
            <person name="Abebe A."/>
            <person name="Abera B."/>
            <person name="Abreu J."/>
            <person name="Acer S.C."/>
            <person name="Aftuck L."/>
            <person name="Alexander A."/>
            <person name="An P."/>
            <person name="Anderson E."/>
            <person name="Anderson S."/>
            <person name="Arachi H."/>
            <person name="Azer M."/>
            <person name="Bachantsang P."/>
            <person name="Barry A."/>
            <person name="Bayul T."/>
            <person name="Berlin A."/>
            <person name="Bessette D."/>
            <person name="Bloom T."/>
            <person name="Blye J."/>
            <person name="Boguslavskiy L."/>
            <person name="Bonnet C."/>
            <person name="Boukhgalter B."/>
            <person name="Bourzgui I."/>
            <person name="Brown A."/>
            <person name="Cahill P."/>
            <person name="Channer S."/>
            <person name="Cheshatsang Y."/>
            <person name="Chuda L."/>
            <person name="Citroen M."/>
            <person name="Collymore A."/>
            <person name="Cooke P."/>
            <person name="Costello M."/>
            <person name="D'Aco K."/>
            <person name="Daza R."/>
            <person name="De Haan G."/>
            <person name="DeGray S."/>
            <person name="DeMaso C."/>
            <person name="Dhargay N."/>
            <person name="Dooley K."/>
            <person name="Dooley E."/>
            <person name="Doricent M."/>
            <person name="Dorje P."/>
            <person name="Dorjee K."/>
            <person name="Dupes A."/>
            <person name="Elong R."/>
            <person name="Falk J."/>
            <person name="Farina A."/>
            <person name="Faro S."/>
            <person name="Ferguson D."/>
            <person name="Fisher S."/>
            <person name="Foley C.D."/>
            <person name="Franke A."/>
            <person name="Friedrich D."/>
            <person name="Gadbois L."/>
            <person name="Gearin G."/>
            <person name="Gearin C.R."/>
            <person name="Giannoukos G."/>
            <person name="Goode T."/>
            <person name="Graham J."/>
            <person name="Grandbois E."/>
            <person name="Grewal S."/>
            <person name="Gyaltsen K."/>
            <person name="Hafez N."/>
            <person name="Hagos B."/>
            <person name="Hall J."/>
            <person name="Henson C."/>
            <person name="Hollinger A."/>
            <person name="Honan T."/>
            <person name="Huard M.D."/>
            <person name="Hughes L."/>
            <person name="Hurhula B."/>
            <person name="Husby M.E."/>
            <person name="Kamat A."/>
            <person name="Kanga B."/>
            <person name="Kashin S."/>
            <person name="Khazanovich D."/>
            <person name="Kisner P."/>
            <person name="Lance K."/>
            <person name="Lara M."/>
            <person name="Lee W."/>
            <person name="Lennon N."/>
            <person name="Letendre F."/>
            <person name="LeVine R."/>
            <person name="Lipovsky A."/>
            <person name="Liu X."/>
            <person name="Liu J."/>
            <person name="Liu S."/>
            <person name="Lokyitsang T."/>
            <person name="Lokyitsang Y."/>
            <person name="Lubonja R."/>
            <person name="Lui A."/>
            <person name="MacDonald P."/>
            <person name="Magnisalis V."/>
            <person name="Maru K."/>
            <person name="Matthews C."/>
            <person name="McCusker W."/>
            <person name="McDonough S."/>
            <person name="Mehta T."/>
            <person name="Meldrim J."/>
            <person name="Meneus L."/>
            <person name="Mihai O."/>
            <person name="Mihalev A."/>
            <person name="Mihova T."/>
            <person name="Mittelman R."/>
            <person name="Mlenga V."/>
            <person name="Montmayeur A."/>
            <person name="Mulrain L."/>
            <person name="Navidi A."/>
            <person name="Naylor J."/>
            <person name="Negash T."/>
            <person name="Nguyen T."/>
            <person name="Nguyen N."/>
            <person name="Nicol R."/>
            <person name="Norbu C."/>
            <person name="Norbu N."/>
            <person name="Novod N."/>
            <person name="O'Neill B."/>
            <person name="Osman S."/>
            <person name="Markiewicz E."/>
            <person name="Oyono O.L."/>
            <person name="Patti C."/>
            <person name="Phunkhang P."/>
            <person name="Pierre F."/>
            <person name="Priest M."/>
            <person name="Raghuraman S."/>
            <person name="Rege F."/>
            <person name="Reyes R."/>
            <person name="Rise C."/>
            <person name="Rogov P."/>
            <person name="Ross K."/>
            <person name="Ryan E."/>
            <person name="Settipalli S."/>
            <person name="Shea T."/>
            <person name="Sherpa N."/>
            <person name="Shi L."/>
            <person name="Shih D."/>
            <person name="Sparrow T."/>
            <person name="Spaulding J."/>
            <person name="Stalker J."/>
            <person name="Stange-Thomann N."/>
            <person name="Stavropoulos S."/>
            <person name="Stone C."/>
            <person name="Strader C."/>
            <person name="Tesfaye S."/>
            <person name="Thomson T."/>
            <person name="Thoulutsang Y."/>
            <person name="Thoulutsang D."/>
            <person name="Topham K."/>
            <person name="Topping I."/>
            <person name="Tsamla T."/>
            <person name="Vassiliev H."/>
            <person name="Vo A."/>
            <person name="Wangchuk T."/>
            <person name="Wangdi T."/>
            <person name="Weiand M."/>
            <person name="Wilkinson J."/>
            <person name="Wilson A."/>
            <person name="Yadav S."/>
            <person name="Young G."/>
            <person name="Yu Q."/>
            <person name="Zembek L."/>
            <person name="Zhong D."/>
            <person name="Zimmer A."/>
            <person name="Zwirko Z."/>
            <person name="Jaffe D.B."/>
            <person name="Alvarez P."/>
            <person name="Brockman W."/>
            <person name="Butler J."/>
            <person name="Chin C."/>
            <person name="Gnerre S."/>
            <person name="Grabherr M."/>
            <person name="Kleber M."/>
            <person name="Mauceli E."/>
            <person name="MacCallum I."/>
        </authorList>
    </citation>
    <scope>NUCLEOTIDE SEQUENCE [LARGE SCALE GENOMIC DNA]</scope>
    <source>
        <strain evidence="3">Rob3c / Tucson 14021-0248.25</strain>
    </source>
</reference>
<gene>
    <name evidence="2" type="primary">Dsec\GM21893</name>
    <name evidence="2" type="ORF">Dsec_GM21893</name>
</gene>
<evidence type="ECO:0000313" key="2">
    <source>
        <dbReference type="EMBL" id="EDW48474.1"/>
    </source>
</evidence>
<feature type="compositionally biased region" description="Acidic residues" evidence="1">
    <location>
        <begin position="1"/>
        <end position="10"/>
    </location>
</feature>
<feature type="region of interest" description="Disordered" evidence="1">
    <location>
        <begin position="1"/>
        <end position="72"/>
    </location>
</feature>
<dbReference type="HOGENOM" id="CLU_189387_0_0_1"/>
<evidence type="ECO:0000313" key="3">
    <source>
        <dbReference type="Proteomes" id="UP000001292"/>
    </source>
</evidence>
<evidence type="ECO:0000256" key="1">
    <source>
        <dbReference type="SAM" id="MobiDB-lite"/>
    </source>
</evidence>
<dbReference type="AlphaFoldDB" id="B4HNQ5"/>
<feature type="compositionally biased region" description="Low complexity" evidence="1">
    <location>
        <begin position="37"/>
        <end position="51"/>
    </location>
</feature>
<sequence length="72" mass="8253">MQDEEDDENDFSGPALGGHVKTQSDFSDDDEEDKPMTMRMMMMRPTTTTKTSNVLNVPTSRKKNYKKDAYDV</sequence>
<dbReference type="Proteomes" id="UP000001292">
    <property type="component" value="Unassembled WGS sequence"/>
</dbReference>
<organism evidence="3">
    <name type="scientific">Drosophila sechellia</name>
    <name type="common">Fruit fly</name>
    <dbReference type="NCBI Taxonomy" id="7238"/>
    <lineage>
        <taxon>Eukaryota</taxon>
        <taxon>Metazoa</taxon>
        <taxon>Ecdysozoa</taxon>
        <taxon>Arthropoda</taxon>
        <taxon>Hexapoda</taxon>
        <taxon>Insecta</taxon>
        <taxon>Pterygota</taxon>
        <taxon>Neoptera</taxon>
        <taxon>Endopterygota</taxon>
        <taxon>Diptera</taxon>
        <taxon>Brachycera</taxon>
        <taxon>Muscomorpha</taxon>
        <taxon>Ephydroidea</taxon>
        <taxon>Drosophilidae</taxon>
        <taxon>Drosophila</taxon>
        <taxon>Sophophora</taxon>
    </lineage>
</organism>
<accession>B4HNQ5</accession>
<name>B4HNQ5_DROSE</name>
<dbReference type="EMBL" id="CH480816">
    <property type="protein sequence ID" value="EDW48474.1"/>
    <property type="molecule type" value="Genomic_DNA"/>
</dbReference>
<keyword evidence="3" id="KW-1185">Reference proteome</keyword>
<proteinExistence type="predicted"/>
<dbReference type="PhylomeDB" id="B4HNQ5"/>
<protein>
    <submittedName>
        <fullName evidence="2">GM21893</fullName>
    </submittedName>
</protein>